<proteinExistence type="predicted"/>
<organism evidence="1 2">
    <name type="scientific">Stephania yunnanensis</name>
    <dbReference type="NCBI Taxonomy" id="152371"/>
    <lineage>
        <taxon>Eukaryota</taxon>
        <taxon>Viridiplantae</taxon>
        <taxon>Streptophyta</taxon>
        <taxon>Embryophyta</taxon>
        <taxon>Tracheophyta</taxon>
        <taxon>Spermatophyta</taxon>
        <taxon>Magnoliopsida</taxon>
        <taxon>Ranunculales</taxon>
        <taxon>Menispermaceae</taxon>
        <taxon>Menispermoideae</taxon>
        <taxon>Cissampelideae</taxon>
        <taxon>Stephania</taxon>
    </lineage>
</organism>
<dbReference type="Proteomes" id="UP001420932">
    <property type="component" value="Unassembled WGS sequence"/>
</dbReference>
<comment type="caution">
    <text evidence="1">The sequence shown here is derived from an EMBL/GenBank/DDBJ whole genome shotgun (WGS) entry which is preliminary data.</text>
</comment>
<dbReference type="EMBL" id="JBBNAF010000011">
    <property type="protein sequence ID" value="KAK9098596.1"/>
    <property type="molecule type" value="Genomic_DNA"/>
</dbReference>
<evidence type="ECO:0000313" key="1">
    <source>
        <dbReference type="EMBL" id="KAK9098596.1"/>
    </source>
</evidence>
<gene>
    <name evidence="1" type="ORF">Syun_025641</name>
</gene>
<name>A0AAP0HVY8_9MAGN</name>
<accession>A0AAP0HVY8</accession>
<sequence length="51" mass="6271">MSICIEIQGGFLFLRDLKLLIYMFLHHNVSDSLRRNMKKLRRKYIHFFVLD</sequence>
<reference evidence="1 2" key="1">
    <citation type="submission" date="2024-01" db="EMBL/GenBank/DDBJ databases">
        <title>Genome assemblies of Stephania.</title>
        <authorList>
            <person name="Yang L."/>
        </authorList>
    </citation>
    <scope>NUCLEOTIDE SEQUENCE [LARGE SCALE GENOMIC DNA]</scope>
    <source>
        <strain evidence="1">YNDBR</strain>
        <tissue evidence="1">Leaf</tissue>
    </source>
</reference>
<keyword evidence="2" id="KW-1185">Reference proteome</keyword>
<evidence type="ECO:0000313" key="2">
    <source>
        <dbReference type="Proteomes" id="UP001420932"/>
    </source>
</evidence>
<protein>
    <submittedName>
        <fullName evidence="1">Uncharacterized protein</fullName>
    </submittedName>
</protein>
<dbReference type="AlphaFoldDB" id="A0AAP0HVY8"/>